<gene>
    <name evidence="2" type="ORF">ES332_D13G020700v1</name>
</gene>
<dbReference type="EMBL" id="CM017635">
    <property type="protein sequence ID" value="TYH32882.1"/>
    <property type="molecule type" value="Genomic_DNA"/>
</dbReference>
<dbReference type="AlphaFoldDB" id="A0A5D2HRP3"/>
<dbReference type="Proteomes" id="UP000322667">
    <property type="component" value="Chromosome D13"/>
</dbReference>
<protein>
    <submittedName>
        <fullName evidence="2">Uncharacterized protein</fullName>
    </submittedName>
</protein>
<organism evidence="2 3">
    <name type="scientific">Gossypium tomentosum</name>
    <name type="common">Hawaiian cotton</name>
    <name type="synonym">Gossypium sandvicense</name>
    <dbReference type="NCBI Taxonomy" id="34277"/>
    <lineage>
        <taxon>Eukaryota</taxon>
        <taxon>Viridiplantae</taxon>
        <taxon>Streptophyta</taxon>
        <taxon>Embryophyta</taxon>
        <taxon>Tracheophyta</taxon>
        <taxon>Spermatophyta</taxon>
        <taxon>Magnoliopsida</taxon>
        <taxon>eudicotyledons</taxon>
        <taxon>Gunneridae</taxon>
        <taxon>Pentapetalae</taxon>
        <taxon>rosids</taxon>
        <taxon>malvids</taxon>
        <taxon>Malvales</taxon>
        <taxon>Malvaceae</taxon>
        <taxon>Malvoideae</taxon>
        <taxon>Gossypium</taxon>
    </lineage>
</organism>
<accession>A0A5D2HRP3</accession>
<evidence type="ECO:0000313" key="3">
    <source>
        <dbReference type="Proteomes" id="UP000322667"/>
    </source>
</evidence>
<keyword evidence="3" id="KW-1185">Reference proteome</keyword>
<reference evidence="2 3" key="1">
    <citation type="submission" date="2019-07" db="EMBL/GenBank/DDBJ databases">
        <title>WGS assembly of Gossypium tomentosum.</title>
        <authorList>
            <person name="Chen Z.J."/>
            <person name="Sreedasyam A."/>
            <person name="Ando A."/>
            <person name="Song Q."/>
            <person name="De L."/>
            <person name="Hulse-Kemp A."/>
            <person name="Ding M."/>
            <person name="Ye W."/>
            <person name="Kirkbride R."/>
            <person name="Jenkins J."/>
            <person name="Plott C."/>
            <person name="Lovell J."/>
            <person name="Lin Y.-M."/>
            <person name="Vaughn R."/>
            <person name="Liu B."/>
            <person name="Li W."/>
            <person name="Simpson S."/>
            <person name="Scheffler B."/>
            <person name="Saski C."/>
            <person name="Grover C."/>
            <person name="Hu G."/>
            <person name="Conover J."/>
            <person name="Carlson J."/>
            <person name="Shu S."/>
            <person name="Boston L."/>
            <person name="Williams M."/>
            <person name="Peterson D."/>
            <person name="Mcgee K."/>
            <person name="Jones D."/>
            <person name="Wendel J."/>
            <person name="Stelly D."/>
            <person name="Grimwood J."/>
            <person name="Schmutz J."/>
        </authorList>
    </citation>
    <scope>NUCLEOTIDE SEQUENCE [LARGE SCALE GENOMIC DNA]</scope>
    <source>
        <strain evidence="2">7179.01</strain>
    </source>
</reference>
<name>A0A5D2HRP3_GOSTO</name>
<feature type="compositionally biased region" description="Basic and acidic residues" evidence="1">
    <location>
        <begin position="1"/>
        <end position="17"/>
    </location>
</feature>
<feature type="region of interest" description="Disordered" evidence="1">
    <location>
        <begin position="1"/>
        <end position="34"/>
    </location>
</feature>
<evidence type="ECO:0000313" key="2">
    <source>
        <dbReference type="EMBL" id="TYH32882.1"/>
    </source>
</evidence>
<proteinExistence type="predicted"/>
<evidence type="ECO:0000256" key="1">
    <source>
        <dbReference type="SAM" id="MobiDB-lite"/>
    </source>
</evidence>
<feature type="compositionally biased region" description="Polar residues" evidence="1">
    <location>
        <begin position="18"/>
        <end position="32"/>
    </location>
</feature>
<sequence>MKENSFRQENRKPEVYRRSSTYRNQADQTVASGDQARRMEELWEDISFGLSKLRPIAAVPLSEFSILLRPLERTKE</sequence>